<evidence type="ECO:0000313" key="5">
    <source>
        <dbReference type="EMBL" id="QLQ81606.1"/>
    </source>
</evidence>
<dbReference type="InterPro" id="IPR000504">
    <property type="entry name" value="RRM_dom"/>
</dbReference>
<evidence type="ECO:0000313" key="6">
    <source>
        <dbReference type="Proteomes" id="UP000510647"/>
    </source>
</evidence>
<sequence>MSIERITQEIHTTSNHDGEGQDALDKREQSAHEAYLADIRLNTSMKAMSLDDKPVRSESVKPSREERYAAQVKADSRSIFVGNITSEITPEIIEEHFKNCGNIERITLLYDKNTGIPKGYAYVEFSRVEEQVKALEYNGSHLKETKITVYKKRTNLPGYRRRFQYRNSSLYYQQQWGHSQNNYQAHGNVYPQVSPEADHSQSFAHYNGGYRQGRNTRDKRRQAQNKKQFDPTTQKSQLPLI</sequence>
<feature type="region of interest" description="Disordered" evidence="3">
    <location>
        <begin position="200"/>
        <end position="241"/>
    </location>
</feature>
<dbReference type="InterPro" id="IPR035979">
    <property type="entry name" value="RBD_domain_sf"/>
</dbReference>
<dbReference type="EMBL" id="CP059272">
    <property type="protein sequence ID" value="QLQ81606.1"/>
    <property type="molecule type" value="Genomic_DNA"/>
</dbReference>
<feature type="compositionally biased region" description="Basic and acidic residues" evidence="3">
    <location>
        <begin position="14"/>
        <end position="29"/>
    </location>
</feature>
<feature type="domain" description="RRM" evidence="4">
    <location>
        <begin position="77"/>
        <end position="154"/>
    </location>
</feature>
<dbReference type="PANTHER" id="PTHR23236">
    <property type="entry name" value="EUKARYOTIC TRANSLATION INITIATION FACTOR 4B/4H"/>
    <property type="match status" value="1"/>
</dbReference>
<feature type="region of interest" description="Disordered" evidence="3">
    <location>
        <begin position="1"/>
        <end position="29"/>
    </location>
</feature>
<dbReference type="PROSITE" id="PS50102">
    <property type="entry name" value="RRM"/>
    <property type="match status" value="1"/>
</dbReference>
<evidence type="ECO:0000259" key="4">
    <source>
        <dbReference type="PROSITE" id="PS50102"/>
    </source>
</evidence>
<reference evidence="5 6" key="1">
    <citation type="submission" date="2020-06" db="EMBL/GenBank/DDBJ databases">
        <title>The yeast mating-type switching endonuclease HO is a domesticated member of an unorthodox homing genetic element family.</title>
        <authorList>
            <person name="Coughlan A.Y."/>
            <person name="Lombardi L."/>
            <person name="Braun-Galleani S."/>
            <person name="Martos A.R."/>
            <person name="Galeote V."/>
            <person name="Bigey F."/>
            <person name="Dequin S."/>
            <person name="Byrne K.P."/>
            <person name="Wolfe K.H."/>
        </authorList>
    </citation>
    <scope>NUCLEOTIDE SEQUENCE [LARGE SCALE GENOMIC DNA]</scope>
    <source>
        <strain evidence="5 6">CBS2947</strain>
    </source>
</reference>
<evidence type="ECO:0000256" key="3">
    <source>
        <dbReference type="SAM" id="MobiDB-lite"/>
    </source>
</evidence>
<name>A0A7H9HYF6_9SACH</name>
<evidence type="ECO:0000256" key="1">
    <source>
        <dbReference type="ARBA" id="ARBA00022884"/>
    </source>
</evidence>
<protein>
    <recommendedName>
        <fullName evidence="4">RRM domain-containing protein</fullName>
    </recommendedName>
</protein>
<dbReference type="AlphaFoldDB" id="A0A7H9HYF6"/>
<proteinExistence type="predicted"/>
<accession>A0A7H9HYF6</accession>
<dbReference type="Proteomes" id="UP000510647">
    <property type="component" value="Chromosome 6"/>
</dbReference>
<dbReference type="GO" id="GO:0008143">
    <property type="term" value="F:poly(A) binding"/>
    <property type="evidence" value="ECO:0007669"/>
    <property type="project" value="TreeGrafter"/>
</dbReference>
<feature type="compositionally biased region" description="Polar residues" evidence="3">
    <location>
        <begin position="230"/>
        <end position="241"/>
    </location>
</feature>
<dbReference type="OrthoDB" id="4726at2759"/>
<evidence type="ECO:0000256" key="2">
    <source>
        <dbReference type="PROSITE-ProRule" id="PRU00176"/>
    </source>
</evidence>
<dbReference type="GO" id="GO:0005737">
    <property type="term" value="C:cytoplasm"/>
    <property type="evidence" value="ECO:0007669"/>
    <property type="project" value="TreeGrafter"/>
</dbReference>
<dbReference type="Pfam" id="PF00076">
    <property type="entry name" value="RRM_1"/>
    <property type="match status" value="1"/>
</dbReference>
<keyword evidence="1 2" id="KW-0694">RNA-binding</keyword>
<dbReference type="SUPFAM" id="SSF54928">
    <property type="entry name" value="RNA-binding domain, RBD"/>
    <property type="match status" value="1"/>
</dbReference>
<dbReference type="SMART" id="SM00360">
    <property type="entry name" value="RRM"/>
    <property type="match status" value="1"/>
</dbReference>
<dbReference type="Gene3D" id="3.30.70.330">
    <property type="match status" value="1"/>
</dbReference>
<keyword evidence="6" id="KW-1185">Reference proteome</keyword>
<dbReference type="InterPro" id="IPR012677">
    <property type="entry name" value="Nucleotide-bd_a/b_plait_sf"/>
</dbReference>
<dbReference type="PANTHER" id="PTHR23236:SF12">
    <property type="entry name" value="EUKARYOTIC INITIATION FACTOR 4B-RELATED"/>
    <property type="match status" value="1"/>
</dbReference>
<gene>
    <name evidence="5" type="ORF">HG537_0F03670</name>
</gene>
<organism evidence="5 6">
    <name type="scientific">Torulaspora globosa</name>
    <dbReference type="NCBI Taxonomy" id="48254"/>
    <lineage>
        <taxon>Eukaryota</taxon>
        <taxon>Fungi</taxon>
        <taxon>Dikarya</taxon>
        <taxon>Ascomycota</taxon>
        <taxon>Saccharomycotina</taxon>
        <taxon>Saccharomycetes</taxon>
        <taxon>Saccharomycetales</taxon>
        <taxon>Saccharomycetaceae</taxon>
        <taxon>Torulaspora</taxon>
    </lineage>
</organism>